<dbReference type="PANTHER" id="PTHR46331">
    <property type="entry name" value="VALACYCLOVIR HYDROLASE"/>
    <property type="match status" value="1"/>
</dbReference>
<dbReference type="PANTHER" id="PTHR46331:SF2">
    <property type="entry name" value="VALACYCLOVIR HYDROLASE"/>
    <property type="match status" value="1"/>
</dbReference>
<protein>
    <submittedName>
        <fullName evidence="2">Alpha/beta hydrolase</fullName>
    </submittedName>
</protein>
<dbReference type="AlphaFoldDB" id="A0A917TPH9"/>
<dbReference type="InterPro" id="IPR029058">
    <property type="entry name" value="AB_hydrolase_fold"/>
</dbReference>
<dbReference type="EMBL" id="BMPI01000015">
    <property type="protein sequence ID" value="GGM31884.1"/>
    <property type="molecule type" value="Genomic_DNA"/>
</dbReference>
<evidence type="ECO:0000313" key="3">
    <source>
        <dbReference type="Proteomes" id="UP000642070"/>
    </source>
</evidence>
<organism evidence="2 3">
    <name type="scientific">Dactylosporangium sucinum</name>
    <dbReference type="NCBI Taxonomy" id="1424081"/>
    <lineage>
        <taxon>Bacteria</taxon>
        <taxon>Bacillati</taxon>
        <taxon>Actinomycetota</taxon>
        <taxon>Actinomycetes</taxon>
        <taxon>Micromonosporales</taxon>
        <taxon>Micromonosporaceae</taxon>
        <taxon>Dactylosporangium</taxon>
    </lineage>
</organism>
<proteinExistence type="predicted"/>
<accession>A0A917TPH9</accession>
<gene>
    <name evidence="2" type="ORF">GCM10007977_036340</name>
</gene>
<evidence type="ECO:0000313" key="2">
    <source>
        <dbReference type="EMBL" id="GGM31884.1"/>
    </source>
</evidence>
<reference evidence="2" key="2">
    <citation type="submission" date="2020-09" db="EMBL/GenBank/DDBJ databases">
        <authorList>
            <person name="Sun Q."/>
            <person name="Ohkuma M."/>
        </authorList>
    </citation>
    <scope>NUCLEOTIDE SEQUENCE</scope>
    <source>
        <strain evidence="2">JCM 19831</strain>
    </source>
</reference>
<comment type="caution">
    <text evidence="2">The sequence shown here is derived from an EMBL/GenBank/DDBJ whole genome shotgun (WGS) entry which is preliminary data.</text>
</comment>
<dbReference type="InterPro" id="IPR000073">
    <property type="entry name" value="AB_hydrolase_1"/>
</dbReference>
<keyword evidence="3" id="KW-1185">Reference proteome</keyword>
<dbReference type="RefSeq" id="WP_190251023.1">
    <property type="nucleotide sequence ID" value="NZ_BMPI01000015.1"/>
</dbReference>
<feature type="domain" description="AB hydrolase-1" evidence="1">
    <location>
        <begin position="22"/>
        <end position="248"/>
    </location>
</feature>
<sequence>MTYADVNGVSLWFEEFGEGAPLVLLHGGFWSIPLFGDLLPALAARRRVVAVELQGHGHTADVERALAYETLADDVAGLVAQRFGTPVDVMGYSLGAGTALRVAIQHPAQVRNLVVVSTAAKSAGWYPEVREGMAQLGPAAAEQMRQSPLYARYEAVNPRPEDWPRLVTKMGEMVRKEYDWSEEIAGIRARTMLIFADADSIPVTHIAEFYGLFGGGQRDAGWDGALRAAARLAVLPGRTHYDVMAAPELPALVDEFLA</sequence>
<reference evidence="2" key="1">
    <citation type="journal article" date="2014" name="Int. J. Syst. Evol. Microbiol.">
        <title>Complete genome sequence of Corynebacterium casei LMG S-19264T (=DSM 44701T), isolated from a smear-ripened cheese.</title>
        <authorList>
            <consortium name="US DOE Joint Genome Institute (JGI-PGF)"/>
            <person name="Walter F."/>
            <person name="Albersmeier A."/>
            <person name="Kalinowski J."/>
            <person name="Ruckert C."/>
        </authorList>
    </citation>
    <scope>NUCLEOTIDE SEQUENCE</scope>
    <source>
        <strain evidence="2">JCM 19831</strain>
    </source>
</reference>
<dbReference type="Proteomes" id="UP000642070">
    <property type="component" value="Unassembled WGS sequence"/>
</dbReference>
<dbReference type="Gene3D" id="3.40.50.1820">
    <property type="entry name" value="alpha/beta hydrolase"/>
    <property type="match status" value="1"/>
</dbReference>
<dbReference type="SUPFAM" id="SSF53474">
    <property type="entry name" value="alpha/beta-Hydrolases"/>
    <property type="match status" value="1"/>
</dbReference>
<name>A0A917TPH9_9ACTN</name>
<dbReference type="GO" id="GO:0017171">
    <property type="term" value="F:serine hydrolase activity"/>
    <property type="evidence" value="ECO:0007669"/>
    <property type="project" value="TreeGrafter"/>
</dbReference>
<dbReference type="Pfam" id="PF12697">
    <property type="entry name" value="Abhydrolase_6"/>
    <property type="match status" value="1"/>
</dbReference>
<dbReference type="PRINTS" id="PR00111">
    <property type="entry name" value="ABHYDROLASE"/>
</dbReference>
<keyword evidence="2" id="KW-0378">Hydrolase</keyword>
<evidence type="ECO:0000259" key="1">
    <source>
        <dbReference type="Pfam" id="PF12697"/>
    </source>
</evidence>